<name>X0W956_9ZZZZ</name>
<proteinExistence type="predicted"/>
<protein>
    <submittedName>
        <fullName evidence="1">Uncharacterized protein</fullName>
    </submittedName>
</protein>
<reference evidence="1" key="1">
    <citation type="journal article" date="2014" name="Front. Microbiol.">
        <title>High frequency of phylogenetically diverse reductive dehalogenase-homologous genes in deep subseafloor sedimentary metagenomes.</title>
        <authorList>
            <person name="Kawai M."/>
            <person name="Futagami T."/>
            <person name="Toyoda A."/>
            <person name="Takaki Y."/>
            <person name="Nishi S."/>
            <person name="Hori S."/>
            <person name="Arai W."/>
            <person name="Tsubouchi T."/>
            <person name="Morono Y."/>
            <person name="Uchiyama I."/>
            <person name="Ito T."/>
            <person name="Fujiyama A."/>
            <person name="Inagaki F."/>
            <person name="Takami H."/>
        </authorList>
    </citation>
    <scope>NUCLEOTIDE SEQUENCE</scope>
    <source>
        <strain evidence="1">Expedition CK06-06</strain>
    </source>
</reference>
<evidence type="ECO:0000313" key="1">
    <source>
        <dbReference type="EMBL" id="GAG27165.1"/>
    </source>
</evidence>
<gene>
    <name evidence="1" type="ORF">S01H1_52011</name>
</gene>
<dbReference type="EMBL" id="BARS01033597">
    <property type="protein sequence ID" value="GAG27165.1"/>
    <property type="molecule type" value="Genomic_DNA"/>
</dbReference>
<organism evidence="1">
    <name type="scientific">marine sediment metagenome</name>
    <dbReference type="NCBI Taxonomy" id="412755"/>
    <lineage>
        <taxon>unclassified sequences</taxon>
        <taxon>metagenomes</taxon>
        <taxon>ecological metagenomes</taxon>
    </lineage>
</organism>
<dbReference type="AlphaFoldDB" id="X0W956"/>
<comment type="caution">
    <text evidence="1">The sequence shown here is derived from an EMBL/GenBank/DDBJ whole genome shotgun (WGS) entry which is preliminary data.</text>
</comment>
<accession>X0W956</accession>
<sequence length="49" mass="5430">MSILQQGQWLTEQISYPQVNSDEAKEIVRVAMNEIAEIAAGIHLSAQSM</sequence>